<dbReference type="Proteomes" id="UP000317243">
    <property type="component" value="Unassembled WGS sequence"/>
</dbReference>
<dbReference type="InterPro" id="IPR013551">
    <property type="entry name" value="YicC-like_C"/>
</dbReference>
<organism evidence="8 9">
    <name type="scientific">Thalassoglobus neptunius</name>
    <dbReference type="NCBI Taxonomy" id="1938619"/>
    <lineage>
        <taxon>Bacteria</taxon>
        <taxon>Pseudomonadati</taxon>
        <taxon>Planctomycetota</taxon>
        <taxon>Planctomycetia</taxon>
        <taxon>Planctomycetales</taxon>
        <taxon>Planctomycetaceae</taxon>
        <taxon>Thalassoglobus</taxon>
    </lineage>
</organism>
<evidence type="ECO:0000259" key="7">
    <source>
        <dbReference type="Pfam" id="PF08340"/>
    </source>
</evidence>
<keyword evidence="9" id="KW-1185">Reference proteome</keyword>
<dbReference type="PANTHER" id="PTHR30636">
    <property type="entry name" value="UPF0701 PROTEIN YICC"/>
    <property type="match status" value="1"/>
</dbReference>
<evidence type="ECO:0000259" key="6">
    <source>
        <dbReference type="Pfam" id="PF03755"/>
    </source>
</evidence>
<keyword evidence="2" id="KW-0540">Nuclease</keyword>
<dbReference type="AlphaFoldDB" id="A0A5C5WN25"/>
<dbReference type="GO" id="GO:0004521">
    <property type="term" value="F:RNA endonuclease activity"/>
    <property type="evidence" value="ECO:0007669"/>
    <property type="project" value="InterPro"/>
</dbReference>
<dbReference type="EMBL" id="SIHI01000007">
    <property type="protein sequence ID" value="TWT52236.1"/>
    <property type="molecule type" value="Genomic_DNA"/>
</dbReference>
<protein>
    <recommendedName>
        <fullName evidence="10">YicC-like family, N-terminal region</fullName>
    </recommendedName>
</protein>
<dbReference type="InterPro" id="IPR013527">
    <property type="entry name" value="YicC-like_N"/>
</dbReference>
<keyword evidence="4" id="KW-0378">Hydrolase</keyword>
<gene>
    <name evidence="8" type="ORF">KOR42_31040</name>
</gene>
<dbReference type="Pfam" id="PF03755">
    <property type="entry name" value="YicC-like_N"/>
    <property type="match status" value="1"/>
</dbReference>
<sequence>MTGHGEARGHNERVSLTVEVRSVNNRHLKVAVRCPVAFLSLESRVEKLVRERVARGTVSVSINVRLIEERPAVEMNRLAIQEYWRQLSEIATALNVEPPTELTPLLSLPGIVEERTDRTVEESDWPLFESVLGEALDTLETFRREEGESMRSEMQDLANSIRENLTVIERHAPDVVVNYRERLTQRISDLLEGSQAEVDSNDLIREVSIFADRCDITEEVTRLRSHLNQYDTLIESEGSSGRKLDFLGQEMFRELNTIGSKANDVRISHLIVDMKACIEKMREIVQNIE</sequence>
<dbReference type="RefSeq" id="WP_231740935.1">
    <property type="nucleotide sequence ID" value="NZ_SIHI01000007.1"/>
</dbReference>
<evidence type="ECO:0000256" key="2">
    <source>
        <dbReference type="ARBA" id="ARBA00022722"/>
    </source>
</evidence>
<keyword evidence="3" id="KW-0255">Endonuclease</keyword>
<evidence type="ECO:0000256" key="5">
    <source>
        <dbReference type="ARBA" id="ARBA00035648"/>
    </source>
</evidence>
<comment type="similarity">
    <text evidence="5">Belongs to the YicC/YloC family.</text>
</comment>
<proteinExistence type="inferred from homology"/>
<dbReference type="GO" id="GO:0016787">
    <property type="term" value="F:hydrolase activity"/>
    <property type="evidence" value="ECO:0007669"/>
    <property type="project" value="UniProtKB-KW"/>
</dbReference>
<evidence type="ECO:0000256" key="3">
    <source>
        <dbReference type="ARBA" id="ARBA00022759"/>
    </source>
</evidence>
<comment type="cofactor">
    <cofactor evidence="1">
        <name>a divalent metal cation</name>
        <dbReference type="ChEBI" id="CHEBI:60240"/>
    </cofactor>
</comment>
<feature type="domain" description="Endoribonuclease YicC-like C-terminal" evidence="7">
    <location>
        <begin position="168"/>
        <end position="289"/>
    </location>
</feature>
<feature type="domain" description="Endoribonuclease YicC-like N-terminal" evidence="6">
    <location>
        <begin position="1"/>
        <end position="151"/>
    </location>
</feature>
<name>A0A5C5WN25_9PLAN</name>
<evidence type="ECO:0000256" key="1">
    <source>
        <dbReference type="ARBA" id="ARBA00001968"/>
    </source>
</evidence>
<reference evidence="8 9" key="1">
    <citation type="submission" date="2019-02" db="EMBL/GenBank/DDBJ databases">
        <title>Deep-cultivation of Planctomycetes and their phenomic and genomic characterization uncovers novel biology.</title>
        <authorList>
            <person name="Wiegand S."/>
            <person name="Jogler M."/>
            <person name="Boedeker C."/>
            <person name="Pinto D."/>
            <person name="Vollmers J."/>
            <person name="Rivas-Marin E."/>
            <person name="Kohn T."/>
            <person name="Peeters S.H."/>
            <person name="Heuer A."/>
            <person name="Rast P."/>
            <person name="Oberbeckmann S."/>
            <person name="Bunk B."/>
            <person name="Jeske O."/>
            <person name="Meyerdierks A."/>
            <person name="Storesund J.E."/>
            <person name="Kallscheuer N."/>
            <person name="Luecker S."/>
            <person name="Lage O.M."/>
            <person name="Pohl T."/>
            <person name="Merkel B.J."/>
            <person name="Hornburger P."/>
            <person name="Mueller R.-W."/>
            <person name="Bruemmer F."/>
            <person name="Labrenz M."/>
            <person name="Spormann A.M."/>
            <person name="Op Den Camp H."/>
            <person name="Overmann J."/>
            <person name="Amann R."/>
            <person name="Jetten M.S.M."/>
            <person name="Mascher T."/>
            <person name="Medema M.H."/>
            <person name="Devos D.P."/>
            <person name="Kaster A.-K."/>
            <person name="Ovreas L."/>
            <person name="Rohde M."/>
            <person name="Galperin M.Y."/>
            <person name="Jogler C."/>
        </authorList>
    </citation>
    <scope>NUCLEOTIDE SEQUENCE [LARGE SCALE GENOMIC DNA]</scope>
    <source>
        <strain evidence="8 9">KOR42</strain>
    </source>
</reference>
<evidence type="ECO:0008006" key="10">
    <source>
        <dbReference type="Google" id="ProtNLM"/>
    </source>
</evidence>
<dbReference type="InterPro" id="IPR005229">
    <property type="entry name" value="YicC/YloC-like"/>
</dbReference>
<evidence type="ECO:0000256" key="4">
    <source>
        <dbReference type="ARBA" id="ARBA00022801"/>
    </source>
</evidence>
<dbReference type="Pfam" id="PF08340">
    <property type="entry name" value="YicC-like_C"/>
    <property type="match status" value="1"/>
</dbReference>
<evidence type="ECO:0000313" key="8">
    <source>
        <dbReference type="EMBL" id="TWT52236.1"/>
    </source>
</evidence>
<evidence type="ECO:0000313" key="9">
    <source>
        <dbReference type="Proteomes" id="UP000317243"/>
    </source>
</evidence>
<dbReference type="NCBIfam" id="TIGR00255">
    <property type="entry name" value="YicC/YloC family endoribonuclease"/>
    <property type="match status" value="1"/>
</dbReference>
<dbReference type="PANTHER" id="PTHR30636:SF3">
    <property type="entry name" value="UPF0701 PROTEIN YICC"/>
    <property type="match status" value="1"/>
</dbReference>
<accession>A0A5C5WN25</accession>
<comment type="caution">
    <text evidence="8">The sequence shown here is derived from an EMBL/GenBank/DDBJ whole genome shotgun (WGS) entry which is preliminary data.</text>
</comment>